<proteinExistence type="predicted"/>
<protein>
    <submittedName>
        <fullName evidence="2 3">V-SNARE coiled-coil homology domain-containing protein</fullName>
    </submittedName>
</protein>
<dbReference type="Proteomes" id="UP000887569">
    <property type="component" value="Unplaced"/>
</dbReference>
<dbReference type="WBParaSite" id="PgR042_g098_t10">
    <property type="protein sequence ID" value="PgR042_g098_t10"/>
    <property type="gene ID" value="PgR042_g098"/>
</dbReference>
<evidence type="ECO:0000313" key="2">
    <source>
        <dbReference type="WBParaSite" id="PgR042_g098_t08"/>
    </source>
</evidence>
<reference evidence="2 3" key="1">
    <citation type="submission" date="2022-11" db="UniProtKB">
        <authorList>
            <consortium name="WormBaseParasite"/>
        </authorList>
    </citation>
    <scope>IDENTIFICATION</scope>
</reference>
<evidence type="ECO:0000313" key="1">
    <source>
        <dbReference type="Proteomes" id="UP000887569"/>
    </source>
</evidence>
<evidence type="ECO:0000313" key="3">
    <source>
        <dbReference type="WBParaSite" id="PgR042_g098_t10"/>
    </source>
</evidence>
<dbReference type="WBParaSite" id="PgR042_g098_t08">
    <property type="protein sequence ID" value="PgR042_g098_t08"/>
    <property type="gene ID" value="PgR042_g098"/>
</dbReference>
<keyword evidence="1" id="KW-1185">Reference proteome</keyword>
<accession>A0A915BJD9</accession>
<dbReference type="AlphaFoldDB" id="A0A915BJD9"/>
<name>A0A915BJD9_PARUN</name>
<sequence length="151" mass="17437">MCLHVRGSERHLFCVDVNRLFFCWHTLRMEMIGSMKSSSFPSSIPFVDSLRHSSIEEMLSESNFLVDESEIRPLTPPRSPVEHLAETTDAQCCENDFVKEINKALHYLYEDSVQNNRARYKKAMAHLNDLLCLYNAQIAQEMRSSITGDSF</sequence>
<organism evidence="1 3">
    <name type="scientific">Parascaris univalens</name>
    <name type="common">Nematode worm</name>
    <dbReference type="NCBI Taxonomy" id="6257"/>
    <lineage>
        <taxon>Eukaryota</taxon>
        <taxon>Metazoa</taxon>
        <taxon>Ecdysozoa</taxon>
        <taxon>Nematoda</taxon>
        <taxon>Chromadorea</taxon>
        <taxon>Rhabditida</taxon>
        <taxon>Spirurina</taxon>
        <taxon>Ascaridomorpha</taxon>
        <taxon>Ascaridoidea</taxon>
        <taxon>Ascarididae</taxon>
        <taxon>Parascaris</taxon>
    </lineage>
</organism>